<keyword evidence="10" id="KW-1185">Reference proteome</keyword>
<dbReference type="GO" id="GO:0015483">
    <property type="term" value="F:long-chain fatty acid transporting porin activity"/>
    <property type="evidence" value="ECO:0007669"/>
    <property type="project" value="TreeGrafter"/>
</dbReference>
<dbReference type="Proteomes" id="UP000593836">
    <property type="component" value="Chromosome"/>
</dbReference>
<evidence type="ECO:0000256" key="4">
    <source>
        <dbReference type="ARBA" id="ARBA00022692"/>
    </source>
</evidence>
<keyword evidence="5 8" id="KW-0732">Signal</keyword>
<comment type="subcellular location">
    <subcellularLocation>
        <location evidence="1">Cell outer membrane</location>
        <topology evidence="1">Multi-pass membrane protein</topology>
    </subcellularLocation>
</comment>
<name>A0A7S7M054_9BACT</name>
<dbReference type="GO" id="GO:0009279">
    <property type="term" value="C:cell outer membrane"/>
    <property type="evidence" value="ECO:0007669"/>
    <property type="project" value="UniProtKB-SubCell"/>
</dbReference>
<evidence type="ECO:0000256" key="2">
    <source>
        <dbReference type="ARBA" id="ARBA00008163"/>
    </source>
</evidence>
<feature type="signal peptide" evidence="8">
    <location>
        <begin position="1"/>
        <end position="22"/>
    </location>
</feature>
<organism evidence="9 10">
    <name type="scientific">Candidatus Sulfurimonas marisnigri</name>
    <dbReference type="NCBI Taxonomy" id="2740405"/>
    <lineage>
        <taxon>Bacteria</taxon>
        <taxon>Pseudomonadati</taxon>
        <taxon>Campylobacterota</taxon>
        <taxon>Epsilonproteobacteria</taxon>
        <taxon>Campylobacterales</taxon>
        <taxon>Sulfurimonadaceae</taxon>
        <taxon>Sulfurimonas</taxon>
    </lineage>
</organism>
<comment type="similarity">
    <text evidence="2">Belongs to the OmpP1/FadL family.</text>
</comment>
<dbReference type="AlphaFoldDB" id="A0A7S7M054"/>
<dbReference type="Gene3D" id="2.40.160.60">
    <property type="entry name" value="Outer membrane protein transport protein (OMPP1/FadL/TodX)"/>
    <property type="match status" value="2"/>
</dbReference>
<gene>
    <name evidence="9" type="ORF">HUE87_12285</name>
</gene>
<sequence length="444" mass="46913">MKRTIKLAVVAALALGATSAFATNGSTMLGMGAKTRGIGGIGIGMGHGAESALSNPALITTIKKDNEISFGGTLFMPDVEVSNTLHDGVSAFTSGSADSDSDMFVIPSVSVASKINDNFYAGVGMWGTGGLGVDYRDTPSVLLGGSNMQMVTALQLMQFGVPLVYVRDNYSIGITPIIQYGSLDIDYEHPGQPSRNASGDLIGGYAVDPGTKYGSGANDDLAFGYNIGLAYETNGITIGAVYKSEIEMEYKGVMSSTISPFVNTQLNPSGYTNDKLSSPAEMGVGVSYNMNEHTIALDWKNINWSDAAGYEDFEWEDQDVISIGYEYATTGWAVRCGYAFADSAVKEQTVTWGASPGGDPLETTYNSAGLSAGTINTFNALGFPGNVESHFTIGGTYKISEMISVDLAAVFAAENEQTFTNFAGQDIKVAHSETSYSFQLNYAF</sequence>
<dbReference type="EMBL" id="CP054493">
    <property type="protein sequence ID" value="QOY54622.1"/>
    <property type="molecule type" value="Genomic_DNA"/>
</dbReference>
<keyword evidence="6" id="KW-0472">Membrane</keyword>
<dbReference type="SUPFAM" id="SSF56935">
    <property type="entry name" value="Porins"/>
    <property type="match status" value="1"/>
</dbReference>
<reference evidence="9 10" key="1">
    <citation type="submission" date="2020-05" db="EMBL/GenBank/DDBJ databases">
        <title>Sulfurimonas marisnigri, sp. nov., and Sulfurimonas baltica, sp. nov., manganese oxide reducing chemolithoautotrophs of the class Epsilonproteobacteria isolated from the pelagic redoxclines of the Black and Baltic Seas and emended description of the genus Sulfurimonas.</title>
        <authorList>
            <person name="Henkel J.V."/>
            <person name="Laudan C."/>
            <person name="Werner J."/>
            <person name="Neu T."/>
            <person name="Plewe S."/>
            <person name="Sproer C."/>
            <person name="Bunk B."/>
            <person name="Schulz-Vogt H.N."/>
        </authorList>
    </citation>
    <scope>NUCLEOTIDE SEQUENCE [LARGE SCALE GENOMIC DNA]</scope>
    <source>
        <strain evidence="9 10">SoZ1</strain>
    </source>
</reference>
<dbReference type="Pfam" id="PF03349">
    <property type="entry name" value="Toluene_X"/>
    <property type="match status" value="1"/>
</dbReference>
<evidence type="ECO:0000313" key="9">
    <source>
        <dbReference type="EMBL" id="QOY54622.1"/>
    </source>
</evidence>
<dbReference type="RefSeq" id="WP_194366667.1">
    <property type="nucleotide sequence ID" value="NZ_CP054493.1"/>
</dbReference>
<keyword evidence="4" id="KW-0812">Transmembrane</keyword>
<feature type="chain" id="PRO_5032269360" evidence="8">
    <location>
        <begin position="23"/>
        <end position="444"/>
    </location>
</feature>
<proteinExistence type="inferred from homology"/>
<evidence type="ECO:0000256" key="6">
    <source>
        <dbReference type="ARBA" id="ARBA00023136"/>
    </source>
</evidence>
<evidence type="ECO:0000256" key="5">
    <source>
        <dbReference type="ARBA" id="ARBA00022729"/>
    </source>
</evidence>
<evidence type="ECO:0000256" key="8">
    <source>
        <dbReference type="SAM" id="SignalP"/>
    </source>
</evidence>
<dbReference type="InterPro" id="IPR005017">
    <property type="entry name" value="OMPP1/FadL/TodX"/>
</dbReference>
<keyword evidence="7" id="KW-0998">Cell outer membrane</keyword>
<dbReference type="PANTHER" id="PTHR35093">
    <property type="entry name" value="OUTER MEMBRANE PROTEIN NMB0088-RELATED"/>
    <property type="match status" value="1"/>
</dbReference>
<evidence type="ECO:0000256" key="3">
    <source>
        <dbReference type="ARBA" id="ARBA00022452"/>
    </source>
</evidence>
<evidence type="ECO:0000313" key="10">
    <source>
        <dbReference type="Proteomes" id="UP000593836"/>
    </source>
</evidence>
<dbReference type="PANTHER" id="PTHR35093:SF8">
    <property type="entry name" value="OUTER MEMBRANE PROTEIN NMB0088-RELATED"/>
    <property type="match status" value="1"/>
</dbReference>
<accession>A0A7S7M054</accession>
<keyword evidence="3" id="KW-1134">Transmembrane beta strand</keyword>
<evidence type="ECO:0000256" key="1">
    <source>
        <dbReference type="ARBA" id="ARBA00004571"/>
    </source>
</evidence>
<dbReference type="KEGG" id="smas:HUE87_12285"/>
<protein>
    <submittedName>
        <fullName evidence="9">Outer membrane protein transport protein</fullName>
    </submittedName>
</protein>
<evidence type="ECO:0000256" key="7">
    <source>
        <dbReference type="ARBA" id="ARBA00023237"/>
    </source>
</evidence>